<feature type="transmembrane region" description="Helical" evidence="1">
    <location>
        <begin position="148"/>
        <end position="168"/>
    </location>
</feature>
<dbReference type="Pfam" id="PF24800">
    <property type="entry name" value="DUF7702"/>
    <property type="match status" value="1"/>
</dbReference>
<dbReference type="AlphaFoldDB" id="A0A6A6ZFY6"/>
<evidence type="ECO:0000313" key="3">
    <source>
        <dbReference type="EMBL" id="KAF2819224.1"/>
    </source>
</evidence>
<keyword evidence="4" id="KW-1185">Reference proteome</keyword>
<evidence type="ECO:0000256" key="1">
    <source>
        <dbReference type="SAM" id="Phobius"/>
    </source>
</evidence>
<keyword evidence="1" id="KW-0472">Membrane</keyword>
<dbReference type="EMBL" id="MU006246">
    <property type="protein sequence ID" value="KAF2819224.1"/>
    <property type="molecule type" value="Genomic_DNA"/>
</dbReference>
<accession>A0A6A6ZFY6</accession>
<evidence type="ECO:0000313" key="4">
    <source>
        <dbReference type="Proteomes" id="UP000799424"/>
    </source>
</evidence>
<keyword evidence="1" id="KW-1133">Transmembrane helix</keyword>
<protein>
    <recommendedName>
        <fullName evidence="2">DUF7702 domain-containing protein</fullName>
    </recommendedName>
</protein>
<proteinExistence type="predicted"/>
<feature type="transmembrane region" description="Helical" evidence="1">
    <location>
        <begin position="6"/>
        <end position="24"/>
    </location>
</feature>
<dbReference type="InterPro" id="IPR056119">
    <property type="entry name" value="DUF7702"/>
</dbReference>
<sequence>MKPHTAVGIALVIFYIPITLYAQYIGLRCWRYRSRMACYMVMVFTLLRLAGGGLIITVEKDLSSDNAGMIKATYIVINLGIVPLLAAYDGFLNLVYRESFPNERLPRLIHIVCELLILLSTGLLVTAGTMTGKTDQATTQAALYKTGYFAFLAVFLTSVILSLRIALFERKRVKQAHLTITHLLLLAAPFLGVRTAYGVLGIFKATGANMFTSMWSSLFGNATVFAFMALVPEYIVICIFIHLLRTRVKHCKEMKRLLSEGGVEMGGRKGRGHGRR</sequence>
<feature type="transmembrane region" description="Helical" evidence="1">
    <location>
        <begin position="223"/>
        <end position="244"/>
    </location>
</feature>
<name>A0A6A6ZFY6_9PLEO</name>
<dbReference type="Proteomes" id="UP000799424">
    <property type="component" value="Unassembled WGS sequence"/>
</dbReference>
<dbReference type="PANTHER" id="PTHR42109:SF2">
    <property type="entry name" value="INTEGRAL MEMBRANE PROTEIN"/>
    <property type="match status" value="1"/>
</dbReference>
<gene>
    <name evidence="3" type="ORF">CC86DRAFT_472358</name>
</gene>
<dbReference type="PANTHER" id="PTHR42109">
    <property type="entry name" value="UNPLACED GENOMIC SCAFFOLD UM_SCAF_CONTIG_1.265, WHOLE GENOME SHOTGUN SEQUENCE"/>
    <property type="match status" value="1"/>
</dbReference>
<keyword evidence="1" id="KW-0812">Transmembrane</keyword>
<feature type="transmembrane region" description="Helical" evidence="1">
    <location>
        <begin position="108"/>
        <end position="128"/>
    </location>
</feature>
<feature type="transmembrane region" description="Helical" evidence="1">
    <location>
        <begin position="36"/>
        <end position="56"/>
    </location>
</feature>
<feature type="transmembrane region" description="Helical" evidence="1">
    <location>
        <begin position="180"/>
        <end position="203"/>
    </location>
</feature>
<reference evidence="3" key="1">
    <citation type="journal article" date="2020" name="Stud. Mycol.">
        <title>101 Dothideomycetes genomes: a test case for predicting lifestyles and emergence of pathogens.</title>
        <authorList>
            <person name="Haridas S."/>
            <person name="Albert R."/>
            <person name="Binder M."/>
            <person name="Bloem J."/>
            <person name="Labutti K."/>
            <person name="Salamov A."/>
            <person name="Andreopoulos B."/>
            <person name="Baker S."/>
            <person name="Barry K."/>
            <person name="Bills G."/>
            <person name="Bluhm B."/>
            <person name="Cannon C."/>
            <person name="Castanera R."/>
            <person name="Culley D."/>
            <person name="Daum C."/>
            <person name="Ezra D."/>
            <person name="Gonzalez J."/>
            <person name="Henrissat B."/>
            <person name="Kuo A."/>
            <person name="Liang C."/>
            <person name="Lipzen A."/>
            <person name="Lutzoni F."/>
            <person name="Magnuson J."/>
            <person name="Mondo S."/>
            <person name="Nolan M."/>
            <person name="Ohm R."/>
            <person name="Pangilinan J."/>
            <person name="Park H.-J."/>
            <person name="Ramirez L."/>
            <person name="Alfaro M."/>
            <person name="Sun H."/>
            <person name="Tritt A."/>
            <person name="Yoshinaga Y."/>
            <person name="Zwiers L.-H."/>
            <person name="Turgeon B."/>
            <person name="Goodwin S."/>
            <person name="Spatafora J."/>
            <person name="Crous P."/>
            <person name="Grigoriev I."/>
        </authorList>
    </citation>
    <scope>NUCLEOTIDE SEQUENCE</scope>
    <source>
        <strain evidence="3">CBS 113818</strain>
    </source>
</reference>
<evidence type="ECO:0000259" key="2">
    <source>
        <dbReference type="Pfam" id="PF24800"/>
    </source>
</evidence>
<organism evidence="3 4">
    <name type="scientific">Ophiobolus disseminans</name>
    <dbReference type="NCBI Taxonomy" id="1469910"/>
    <lineage>
        <taxon>Eukaryota</taxon>
        <taxon>Fungi</taxon>
        <taxon>Dikarya</taxon>
        <taxon>Ascomycota</taxon>
        <taxon>Pezizomycotina</taxon>
        <taxon>Dothideomycetes</taxon>
        <taxon>Pleosporomycetidae</taxon>
        <taxon>Pleosporales</taxon>
        <taxon>Pleosporineae</taxon>
        <taxon>Phaeosphaeriaceae</taxon>
        <taxon>Ophiobolus</taxon>
    </lineage>
</organism>
<feature type="transmembrane region" description="Helical" evidence="1">
    <location>
        <begin position="76"/>
        <end position="96"/>
    </location>
</feature>
<dbReference type="OrthoDB" id="2560628at2759"/>
<feature type="domain" description="DUF7702" evidence="2">
    <location>
        <begin position="4"/>
        <end position="242"/>
    </location>
</feature>